<gene>
    <name evidence="1" type="ORF">LSAT_V11C900487810</name>
</gene>
<name>A0A9R1UHE1_LACSA</name>
<accession>A0A9R1UHE1</accession>
<organism evidence="1 2">
    <name type="scientific">Lactuca sativa</name>
    <name type="common">Garden lettuce</name>
    <dbReference type="NCBI Taxonomy" id="4236"/>
    <lineage>
        <taxon>Eukaryota</taxon>
        <taxon>Viridiplantae</taxon>
        <taxon>Streptophyta</taxon>
        <taxon>Embryophyta</taxon>
        <taxon>Tracheophyta</taxon>
        <taxon>Spermatophyta</taxon>
        <taxon>Magnoliopsida</taxon>
        <taxon>eudicotyledons</taxon>
        <taxon>Gunneridae</taxon>
        <taxon>Pentapetalae</taxon>
        <taxon>asterids</taxon>
        <taxon>campanulids</taxon>
        <taxon>Asterales</taxon>
        <taxon>Asteraceae</taxon>
        <taxon>Cichorioideae</taxon>
        <taxon>Cichorieae</taxon>
        <taxon>Lactucinae</taxon>
        <taxon>Lactuca</taxon>
    </lineage>
</organism>
<reference evidence="1 2" key="1">
    <citation type="journal article" date="2017" name="Nat. Commun.">
        <title>Genome assembly with in vitro proximity ligation data and whole-genome triplication in lettuce.</title>
        <authorList>
            <person name="Reyes-Chin-Wo S."/>
            <person name="Wang Z."/>
            <person name="Yang X."/>
            <person name="Kozik A."/>
            <person name="Arikit S."/>
            <person name="Song C."/>
            <person name="Xia L."/>
            <person name="Froenicke L."/>
            <person name="Lavelle D.O."/>
            <person name="Truco M.J."/>
            <person name="Xia R."/>
            <person name="Zhu S."/>
            <person name="Xu C."/>
            <person name="Xu H."/>
            <person name="Xu X."/>
            <person name="Cox K."/>
            <person name="Korf I."/>
            <person name="Meyers B.C."/>
            <person name="Michelmore R.W."/>
        </authorList>
    </citation>
    <scope>NUCLEOTIDE SEQUENCE [LARGE SCALE GENOMIC DNA]</scope>
    <source>
        <strain evidence="2">cv. Salinas</strain>
        <tissue evidence="1">Seedlings</tissue>
    </source>
</reference>
<dbReference type="Proteomes" id="UP000235145">
    <property type="component" value="Unassembled WGS sequence"/>
</dbReference>
<dbReference type="EMBL" id="NBSK02000009">
    <property type="protein sequence ID" value="KAJ0187475.1"/>
    <property type="molecule type" value="Genomic_DNA"/>
</dbReference>
<dbReference type="InterPro" id="IPR027417">
    <property type="entry name" value="P-loop_NTPase"/>
</dbReference>
<dbReference type="GO" id="GO:0000166">
    <property type="term" value="F:nucleotide binding"/>
    <property type="evidence" value="ECO:0007669"/>
    <property type="project" value="InterPro"/>
</dbReference>
<comment type="caution">
    <text evidence="1">The sequence shown here is derived from an EMBL/GenBank/DDBJ whole genome shotgun (WGS) entry which is preliminary data.</text>
</comment>
<dbReference type="InterPro" id="IPR042110">
    <property type="entry name" value="Adenylosuccinate_synth_dom2"/>
</dbReference>
<dbReference type="Pfam" id="PF00709">
    <property type="entry name" value="Adenylsucc_synt"/>
    <property type="match status" value="1"/>
</dbReference>
<proteinExistence type="predicted"/>
<dbReference type="GO" id="GO:0006164">
    <property type="term" value="P:purine nucleotide biosynthetic process"/>
    <property type="evidence" value="ECO:0007669"/>
    <property type="project" value="InterPro"/>
</dbReference>
<dbReference type="InterPro" id="IPR001114">
    <property type="entry name" value="Adenylosuccinate_synthetase"/>
</dbReference>
<evidence type="ECO:0000313" key="1">
    <source>
        <dbReference type="EMBL" id="KAJ0187475.1"/>
    </source>
</evidence>
<protein>
    <submittedName>
        <fullName evidence="1">Uncharacterized protein</fullName>
    </submittedName>
</protein>
<keyword evidence="2" id="KW-1185">Reference proteome</keyword>
<dbReference type="GO" id="GO:0004019">
    <property type="term" value="F:adenylosuccinate synthase activity"/>
    <property type="evidence" value="ECO:0007669"/>
    <property type="project" value="InterPro"/>
</dbReference>
<dbReference type="AlphaFoldDB" id="A0A9R1UHE1"/>
<evidence type="ECO:0000313" key="2">
    <source>
        <dbReference type="Proteomes" id="UP000235145"/>
    </source>
</evidence>
<dbReference type="SUPFAM" id="SSF52540">
    <property type="entry name" value="P-loop containing nucleoside triphosphate hydrolases"/>
    <property type="match status" value="1"/>
</dbReference>
<sequence length="108" mass="13019">MDFDKLSLRGIGQCYSRKVIRNGIRVCDLNHMDTFPDKLDLSFQWFVIHLISRLWIILPDNKWEKYWGFQHPDHNLSLLSHLQELQHVFEFSLFIAKIRNIFISFAQK</sequence>
<dbReference type="Gene3D" id="1.10.300.10">
    <property type="entry name" value="Adenylosuccinate Synthetase, subunit A, domain 2"/>
    <property type="match status" value="1"/>
</dbReference>